<comment type="caution">
    <text evidence="1">The sequence shown here is derived from an EMBL/GenBank/DDBJ whole genome shotgun (WGS) entry which is preliminary data.</text>
</comment>
<dbReference type="SUPFAM" id="SSF48452">
    <property type="entry name" value="TPR-like"/>
    <property type="match status" value="1"/>
</dbReference>
<evidence type="ECO:0000313" key="1">
    <source>
        <dbReference type="EMBL" id="OGN05256.1"/>
    </source>
</evidence>
<dbReference type="InterPro" id="IPR011990">
    <property type="entry name" value="TPR-like_helical_dom_sf"/>
</dbReference>
<gene>
    <name evidence="1" type="ORF">A2831_02720</name>
</gene>
<proteinExistence type="predicted"/>
<reference evidence="1 2" key="1">
    <citation type="journal article" date="2016" name="Nat. Commun.">
        <title>Thousands of microbial genomes shed light on interconnected biogeochemical processes in an aquifer system.</title>
        <authorList>
            <person name="Anantharaman K."/>
            <person name="Brown C.T."/>
            <person name="Hug L.A."/>
            <person name="Sharon I."/>
            <person name="Castelle C.J."/>
            <person name="Probst A.J."/>
            <person name="Thomas B.C."/>
            <person name="Singh A."/>
            <person name="Wilkins M.J."/>
            <person name="Karaoz U."/>
            <person name="Brodie E.L."/>
            <person name="Williams K.H."/>
            <person name="Hubbard S.S."/>
            <person name="Banfield J.F."/>
        </authorList>
    </citation>
    <scope>NUCLEOTIDE SEQUENCE [LARGE SCALE GENOMIC DNA]</scope>
</reference>
<dbReference type="STRING" id="1802668.A2831_02720"/>
<name>A0A1F8EZ16_9BACT</name>
<sequence>MAKIILFCLWLFIVRPVISLGQIDEINIGKEVDEILTHYYDGRIQEAKGLAQELKNDHPREPFFRELLAEILWKELEKSASRGQAPNKRISYSGQENQGLAKQFYNEINTGLSLTQEVLVLRPNDSKNLFLRGMLLARTGGFIAKFENGVGSYVEADGKTAEGLELLKKSMALDPELCSAKTFLALTMHNLILAANESILNNLTIRLKSYAFDAVGHKYDQGQVFKWLDESMVCNPDYYWTKDVMWDKKFIYQDILVRQAGRMDDKALPVLEELSSRFPDNRAVKDNLFLVRLHIQNRPGPRK</sequence>
<dbReference type="Gene3D" id="1.25.40.10">
    <property type="entry name" value="Tetratricopeptide repeat domain"/>
    <property type="match status" value="1"/>
</dbReference>
<accession>A0A1F8EZ16</accession>
<dbReference type="AlphaFoldDB" id="A0A1F8EZ16"/>
<dbReference type="EMBL" id="MGJI01000011">
    <property type="protein sequence ID" value="OGN05256.1"/>
    <property type="molecule type" value="Genomic_DNA"/>
</dbReference>
<dbReference type="Proteomes" id="UP000177507">
    <property type="component" value="Unassembled WGS sequence"/>
</dbReference>
<organism evidence="1 2">
    <name type="scientific">Candidatus Yanofskybacteria bacterium RIFCSPHIGHO2_01_FULL_44_17</name>
    <dbReference type="NCBI Taxonomy" id="1802668"/>
    <lineage>
        <taxon>Bacteria</taxon>
        <taxon>Candidatus Yanofskyibacteriota</taxon>
    </lineage>
</organism>
<protein>
    <submittedName>
        <fullName evidence="1">Uncharacterized protein</fullName>
    </submittedName>
</protein>
<evidence type="ECO:0000313" key="2">
    <source>
        <dbReference type="Proteomes" id="UP000177507"/>
    </source>
</evidence>